<keyword evidence="2" id="KW-0732">Signal</keyword>
<dbReference type="RefSeq" id="WP_025838961.1">
    <property type="nucleotide sequence ID" value="NZ_BAKP01000029.1"/>
</dbReference>
<feature type="signal peptide" evidence="2">
    <location>
        <begin position="1"/>
        <end position="21"/>
    </location>
</feature>
<dbReference type="Proteomes" id="UP000184105">
    <property type="component" value="Unassembled WGS sequence"/>
</dbReference>
<protein>
    <recommendedName>
        <fullName evidence="5">Periplasmic heavy metal sensor</fullName>
    </recommendedName>
</protein>
<name>A0AAX2F414_9BACT</name>
<evidence type="ECO:0000313" key="3">
    <source>
        <dbReference type="EMBL" id="SHF88372.1"/>
    </source>
</evidence>
<comment type="caution">
    <text evidence="3">The sequence shown here is derived from an EMBL/GenBank/DDBJ whole genome shotgun (WGS) entry which is preliminary data.</text>
</comment>
<organism evidence="3 4">
    <name type="scientific">Prevotella scopos JCM 17725</name>
    <dbReference type="NCBI Taxonomy" id="1236518"/>
    <lineage>
        <taxon>Bacteria</taxon>
        <taxon>Pseudomonadati</taxon>
        <taxon>Bacteroidota</taxon>
        <taxon>Bacteroidia</taxon>
        <taxon>Bacteroidales</taxon>
        <taxon>Prevotellaceae</taxon>
        <taxon>Prevotella</taxon>
    </lineage>
</organism>
<keyword evidence="4" id="KW-1185">Reference proteome</keyword>
<reference evidence="3 4" key="1">
    <citation type="submission" date="2016-11" db="EMBL/GenBank/DDBJ databases">
        <authorList>
            <person name="Varghese N."/>
            <person name="Submissions S."/>
        </authorList>
    </citation>
    <scope>NUCLEOTIDE SEQUENCE [LARGE SCALE GENOMIC DNA]</scope>
    <source>
        <strain evidence="3 4">DSM 22613</strain>
    </source>
</reference>
<evidence type="ECO:0000256" key="2">
    <source>
        <dbReference type="SAM" id="SignalP"/>
    </source>
</evidence>
<feature type="chain" id="PRO_5043824922" description="Periplasmic heavy metal sensor" evidence="2">
    <location>
        <begin position="22"/>
        <end position="140"/>
    </location>
</feature>
<proteinExistence type="predicted"/>
<gene>
    <name evidence="3" type="ORF">SAMN05444364_1158</name>
</gene>
<feature type="coiled-coil region" evidence="1">
    <location>
        <begin position="84"/>
        <end position="111"/>
    </location>
</feature>
<keyword evidence="1" id="KW-0175">Coiled coil</keyword>
<evidence type="ECO:0008006" key="5">
    <source>
        <dbReference type="Google" id="ProtNLM"/>
    </source>
</evidence>
<dbReference type="EMBL" id="FQWA01000015">
    <property type="protein sequence ID" value="SHF88372.1"/>
    <property type="molecule type" value="Genomic_DNA"/>
</dbReference>
<evidence type="ECO:0000313" key="4">
    <source>
        <dbReference type="Proteomes" id="UP000184105"/>
    </source>
</evidence>
<dbReference type="AlphaFoldDB" id="A0AAX2F414"/>
<accession>A0AAX2F414</accession>
<evidence type="ECO:0000256" key="1">
    <source>
        <dbReference type="SAM" id="Coils"/>
    </source>
</evidence>
<sequence>MKYKRLLLLLCIFFSATLMHAQGKVDFNRLKAETHRFITQEAGLTTQEAARLFPIFDEMRTKQRGYFDRLRAIHSARPSSEREALEMIERADTYEIQLKQIEQRYHKEMLKVIPATKLMRVLEAERRFHRQMFRKMAGRR</sequence>